<dbReference type="PANTHER" id="PTHR43162:SF1">
    <property type="entry name" value="PRESTALK A DIFFERENTIATION PROTEIN A"/>
    <property type="match status" value="1"/>
</dbReference>
<dbReference type="EMBL" id="CADCUW010000639">
    <property type="protein sequence ID" value="CAA9453791.1"/>
    <property type="molecule type" value="Genomic_DNA"/>
</dbReference>
<dbReference type="InterPro" id="IPR036291">
    <property type="entry name" value="NAD(P)-bd_dom_sf"/>
</dbReference>
<reference evidence="2" key="1">
    <citation type="submission" date="2020-02" db="EMBL/GenBank/DDBJ databases">
        <authorList>
            <person name="Meier V. D."/>
        </authorList>
    </citation>
    <scope>NUCLEOTIDE SEQUENCE</scope>
    <source>
        <strain evidence="2">AVDCRST_MAG01</strain>
    </source>
</reference>
<evidence type="ECO:0000313" key="2">
    <source>
        <dbReference type="EMBL" id="CAA9453791.1"/>
    </source>
</evidence>
<protein>
    <recommendedName>
        <fullName evidence="1">NmrA-like domain-containing protein</fullName>
    </recommendedName>
</protein>
<name>A0A6J4R0V4_9ACTN</name>
<proteinExistence type="predicted"/>
<gene>
    <name evidence="2" type="ORF">AVDCRST_MAG01-01-4903</name>
</gene>
<dbReference type="SUPFAM" id="SSF51735">
    <property type="entry name" value="NAD(P)-binding Rossmann-fold domains"/>
    <property type="match status" value="1"/>
</dbReference>
<dbReference type="Gene3D" id="3.90.25.10">
    <property type="entry name" value="UDP-galactose 4-epimerase, domain 1"/>
    <property type="match status" value="1"/>
</dbReference>
<dbReference type="AlphaFoldDB" id="A0A6J4R0V4"/>
<evidence type="ECO:0000259" key="1">
    <source>
        <dbReference type="Pfam" id="PF05368"/>
    </source>
</evidence>
<accession>A0A6J4R0V4</accession>
<dbReference type="PANTHER" id="PTHR43162">
    <property type="match status" value="1"/>
</dbReference>
<dbReference type="Pfam" id="PF05368">
    <property type="entry name" value="NmrA"/>
    <property type="match status" value="1"/>
</dbReference>
<sequence>MSGPLILVTGATGKTGGAVVGQLLARGARVRALVRTRDARSKRLHELGAEVVVADMFDPAQVEGALAGVSRLYYLPPFHPYMVQSAVVFATAARRAGVEAIVGLSQWLANPAHPSLATRQNWLVERLFEMVPGAAHVTVNPGFFADNYLGNGFTGLAAQLGVWPVPVGGGRNAPPSNEDIARVAVGALLDPERHAGRAYRPTGPESLSADEMAAAIGDAVGRRVRHLDISLRTFLKALRVMGPRAGVDRALMAEVRWYYEEGRLGTWELGAPTTHVRDVAGVEPEGFAAIARRYAARRYAARPDAERTAGNLARALLDFARIGLTPAPRLDRFVRQQHQPVPPAPELSARSATWAREHDIVVSRSVPSS</sequence>
<feature type="domain" description="NmrA-like" evidence="1">
    <location>
        <begin position="5"/>
        <end position="241"/>
    </location>
</feature>
<dbReference type="InterPro" id="IPR008030">
    <property type="entry name" value="NmrA-like"/>
</dbReference>
<dbReference type="InterPro" id="IPR051604">
    <property type="entry name" value="Ergot_Alk_Oxidoreductase"/>
</dbReference>
<organism evidence="2">
    <name type="scientific">uncultured Rubrobacteraceae bacterium</name>
    <dbReference type="NCBI Taxonomy" id="349277"/>
    <lineage>
        <taxon>Bacteria</taxon>
        <taxon>Bacillati</taxon>
        <taxon>Actinomycetota</taxon>
        <taxon>Rubrobacteria</taxon>
        <taxon>Rubrobacterales</taxon>
        <taxon>Rubrobacteraceae</taxon>
        <taxon>environmental samples</taxon>
    </lineage>
</organism>
<dbReference type="Gene3D" id="3.40.50.720">
    <property type="entry name" value="NAD(P)-binding Rossmann-like Domain"/>
    <property type="match status" value="1"/>
</dbReference>